<reference evidence="8" key="3">
    <citation type="submission" date="2019-11" db="EMBL/GenBank/DDBJ databases">
        <title>Complete genome sequence of Vibrio owensii SH-14 isolated from shrimp with acute hepatopancreatic necrosis diease.</title>
        <authorList>
            <person name="Liang X."/>
            <person name="Wang Y."/>
        </authorList>
    </citation>
    <scope>NUCLEOTIDE SEQUENCE</scope>
    <source>
        <strain evidence="8">SH14</strain>
    </source>
</reference>
<evidence type="ECO:0000313" key="10">
    <source>
        <dbReference type="Proteomes" id="UP000390336"/>
    </source>
</evidence>
<accession>A0AAP9KDH1</accession>
<dbReference type="Gene3D" id="1.10.260.40">
    <property type="entry name" value="lambda repressor-like DNA-binding domains"/>
    <property type="match status" value="1"/>
</dbReference>
<evidence type="ECO:0000259" key="5">
    <source>
        <dbReference type="Pfam" id="PF13693"/>
    </source>
</evidence>
<evidence type="ECO:0000256" key="4">
    <source>
        <dbReference type="ARBA" id="ARBA00023163"/>
    </source>
</evidence>
<dbReference type="GO" id="GO:0003677">
    <property type="term" value="F:DNA binding"/>
    <property type="evidence" value="ECO:0007669"/>
    <property type="project" value="UniProtKB-KW"/>
</dbReference>
<sequence length="90" mass="10093">MSQNAAPLFLALVNALDGEKDVPRCYITAALRDVGWQVSTLSKAKGVDLKNALDRPWIKGEEIIAETLGVKPEQIWPVRYRERSKMVRVA</sequence>
<gene>
    <name evidence="7" type="ORF">APZ19_09425</name>
    <name evidence="8" type="ORF">APZ19_27440</name>
    <name evidence="6" type="ORF">D0812_27375</name>
</gene>
<dbReference type="RefSeq" id="WP_024701727.1">
    <property type="nucleotide sequence ID" value="NZ_CP033138.1"/>
</dbReference>
<evidence type="ECO:0000256" key="1">
    <source>
        <dbReference type="ARBA" id="ARBA00006157"/>
    </source>
</evidence>
<dbReference type="InterPro" id="IPR038722">
    <property type="entry name" value="Ner_HTH_dom"/>
</dbReference>
<dbReference type="SUPFAM" id="SSF47413">
    <property type="entry name" value="lambda repressor-like DNA-binding domains"/>
    <property type="match status" value="1"/>
</dbReference>
<reference evidence="8 10" key="1">
    <citation type="journal article" date="2015" name="Genome Announc.">
        <title>Draft Genome Sequence of Vibrio owensii Strain SH-14, Which Causes Shrimp Acute Hepatopancreatic Necrosis Disease.</title>
        <authorList>
            <person name="Liu L."/>
            <person name="Xiao J."/>
            <person name="Xia X."/>
            <person name="Pan Y."/>
            <person name="Yan S."/>
            <person name="Wang Y."/>
        </authorList>
    </citation>
    <scope>NUCLEOTIDE SEQUENCE [LARGE SCALE GENOMIC DNA]</scope>
    <source>
        <strain evidence="8 10">SH14</strain>
    </source>
</reference>
<evidence type="ECO:0000313" key="7">
    <source>
        <dbReference type="EMBL" id="QGH47294.1"/>
    </source>
</evidence>
<proteinExistence type="inferred from homology"/>
<keyword evidence="9" id="KW-1185">Reference proteome</keyword>
<feature type="domain" description="Ner winged helix-turn-helix DNA-binding" evidence="5">
    <location>
        <begin position="27"/>
        <end position="85"/>
    </location>
</feature>
<name>A0AAP9KDH1_9VIBR</name>
<reference evidence="6 9" key="2">
    <citation type="submission" date="2018-10" db="EMBL/GenBank/DDBJ databases">
        <title>Whole Genome of Vibrio owensii strain 170502, isolated from Acute Hepatopancreatic Necrosis Disease (AHPND) shrimp.</title>
        <authorList>
            <person name="Yan M."/>
            <person name="Wang X."/>
            <person name="Wang Y."/>
        </authorList>
    </citation>
    <scope>NUCLEOTIDE SEQUENCE [LARGE SCALE GENOMIC DNA]</scope>
    <source>
        <strain evidence="6 9">1700302</strain>
    </source>
</reference>
<organism evidence="8 10">
    <name type="scientific">Vibrio owensii</name>
    <dbReference type="NCBI Taxonomy" id="696485"/>
    <lineage>
        <taxon>Bacteria</taxon>
        <taxon>Pseudomonadati</taxon>
        <taxon>Pseudomonadota</taxon>
        <taxon>Gammaproteobacteria</taxon>
        <taxon>Vibrionales</taxon>
        <taxon>Vibrionaceae</taxon>
        <taxon>Vibrio</taxon>
    </lineage>
</organism>
<evidence type="ECO:0000313" key="6">
    <source>
        <dbReference type="EMBL" id="AYO18063.1"/>
    </source>
</evidence>
<comment type="similarity">
    <text evidence="1">Belongs to the ner transcriptional regulatory family.</text>
</comment>
<keyword evidence="2" id="KW-0805">Transcription regulation</keyword>
<dbReference type="Pfam" id="PF13693">
    <property type="entry name" value="HTH_35"/>
    <property type="match status" value="1"/>
</dbReference>
<dbReference type="EMBL" id="CP033138">
    <property type="protein sequence ID" value="AYO18063.1"/>
    <property type="molecule type" value="Genomic_DNA"/>
</dbReference>
<dbReference type="EMBL" id="CP045860">
    <property type="protein sequence ID" value="QGH50798.1"/>
    <property type="molecule type" value="Genomic_DNA"/>
</dbReference>
<dbReference type="Proteomes" id="UP000272136">
    <property type="component" value="Chromosome 2"/>
</dbReference>
<evidence type="ECO:0000313" key="9">
    <source>
        <dbReference type="Proteomes" id="UP000272136"/>
    </source>
</evidence>
<dbReference type="Proteomes" id="UP000390336">
    <property type="component" value="Chromosome 1"/>
</dbReference>
<keyword evidence="3" id="KW-0238">DNA-binding</keyword>
<dbReference type="InterPro" id="IPR010982">
    <property type="entry name" value="Lambda_DNA-bd_dom_sf"/>
</dbReference>
<protein>
    <submittedName>
        <fullName evidence="8">Transcriptional regulator</fullName>
    </submittedName>
</protein>
<dbReference type="EMBL" id="CP045859">
    <property type="protein sequence ID" value="QGH47294.1"/>
    <property type="molecule type" value="Genomic_DNA"/>
</dbReference>
<dbReference type="Proteomes" id="UP000390336">
    <property type="component" value="Chromosome 2"/>
</dbReference>
<evidence type="ECO:0000313" key="8">
    <source>
        <dbReference type="EMBL" id="QGH50798.1"/>
    </source>
</evidence>
<dbReference type="AlphaFoldDB" id="A0AAP9KDH1"/>
<evidence type="ECO:0000256" key="2">
    <source>
        <dbReference type="ARBA" id="ARBA00023015"/>
    </source>
</evidence>
<evidence type="ECO:0000256" key="3">
    <source>
        <dbReference type="ARBA" id="ARBA00023125"/>
    </source>
</evidence>
<keyword evidence="4" id="KW-0804">Transcription</keyword>